<dbReference type="PANTHER" id="PTHR13856:SF137">
    <property type="entry name" value="GH05942P"/>
    <property type="match status" value="1"/>
</dbReference>
<name>A0A820LAN8_9BILA</name>
<protein>
    <submittedName>
        <fullName evidence="2">Uncharacterized protein</fullName>
    </submittedName>
</protein>
<dbReference type="Proteomes" id="UP000663844">
    <property type="component" value="Unassembled WGS sequence"/>
</dbReference>
<dbReference type="GO" id="GO:0030276">
    <property type="term" value="F:clathrin binding"/>
    <property type="evidence" value="ECO:0007669"/>
    <property type="project" value="TreeGrafter"/>
</dbReference>
<accession>A0A820LAN8</accession>
<organism evidence="2 3">
    <name type="scientific">Adineta steineri</name>
    <dbReference type="NCBI Taxonomy" id="433720"/>
    <lineage>
        <taxon>Eukaryota</taxon>
        <taxon>Metazoa</taxon>
        <taxon>Spiralia</taxon>
        <taxon>Gnathifera</taxon>
        <taxon>Rotifera</taxon>
        <taxon>Eurotatoria</taxon>
        <taxon>Bdelloidea</taxon>
        <taxon>Adinetida</taxon>
        <taxon>Adinetidae</taxon>
        <taxon>Adineta</taxon>
    </lineage>
</organism>
<dbReference type="GO" id="GO:0007165">
    <property type="term" value="P:signal transduction"/>
    <property type="evidence" value="ECO:0007669"/>
    <property type="project" value="TreeGrafter"/>
</dbReference>
<dbReference type="InterPro" id="IPR038425">
    <property type="entry name" value="GAT_sf"/>
</dbReference>
<dbReference type="Gene3D" id="1.20.58.160">
    <property type="match status" value="1"/>
</dbReference>
<dbReference type="AlphaFoldDB" id="A0A820LAN8"/>
<evidence type="ECO:0000313" key="3">
    <source>
        <dbReference type="Proteomes" id="UP000663844"/>
    </source>
</evidence>
<dbReference type="SUPFAM" id="SSF89009">
    <property type="entry name" value="GAT-like domain"/>
    <property type="match status" value="1"/>
</dbReference>
<sequence>MQARIVDLLSQVSADDITVDLLRYNDEFNNSFKTFEKYMQERDKRFGASHRPTLNQNTASQPTNLHSQTPIKNNYPTLPNADNEPALIRFDDEPVTITSGFQNMNINSASSSVIPKNTHQPST</sequence>
<feature type="non-terminal residue" evidence="2">
    <location>
        <position position="1"/>
    </location>
</feature>
<reference evidence="2" key="1">
    <citation type="submission" date="2021-02" db="EMBL/GenBank/DDBJ databases">
        <authorList>
            <person name="Nowell W R."/>
        </authorList>
    </citation>
    <scope>NUCLEOTIDE SEQUENCE</scope>
</reference>
<proteinExistence type="predicted"/>
<dbReference type="EMBL" id="CAJOAZ010021455">
    <property type="protein sequence ID" value="CAF4356126.1"/>
    <property type="molecule type" value="Genomic_DNA"/>
</dbReference>
<evidence type="ECO:0000256" key="1">
    <source>
        <dbReference type="SAM" id="MobiDB-lite"/>
    </source>
</evidence>
<dbReference type="GO" id="GO:0016020">
    <property type="term" value="C:membrane"/>
    <property type="evidence" value="ECO:0007669"/>
    <property type="project" value="TreeGrafter"/>
</dbReference>
<feature type="region of interest" description="Disordered" evidence="1">
    <location>
        <begin position="43"/>
        <end position="83"/>
    </location>
</feature>
<evidence type="ECO:0000313" key="2">
    <source>
        <dbReference type="EMBL" id="CAF4356126.1"/>
    </source>
</evidence>
<comment type="caution">
    <text evidence="2">The sequence shown here is derived from an EMBL/GenBank/DDBJ whole genome shotgun (WGS) entry which is preliminary data.</text>
</comment>
<dbReference type="GO" id="GO:0005768">
    <property type="term" value="C:endosome"/>
    <property type="evidence" value="ECO:0007669"/>
    <property type="project" value="TreeGrafter"/>
</dbReference>
<gene>
    <name evidence="2" type="ORF">OXD698_LOCUS49046</name>
</gene>
<feature type="compositionally biased region" description="Polar residues" evidence="1">
    <location>
        <begin position="52"/>
        <end position="77"/>
    </location>
</feature>
<dbReference type="PANTHER" id="PTHR13856">
    <property type="entry name" value="VHS DOMAIN CONTAINING PROTEIN FAMILY"/>
    <property type="match status" value="1"/>
</dbReference>